<sequence>MRRIATIGVTVLGLALVSLTGVTTASAASAGSVHTIAAESHFTAAAKAKKYKNCTALHKDYQHGIRKKGAKDKVRGSSTPVATRLIPVRTPLYKANITMDRDKDGVACEAA</sequence>
<comment type="caution">
    <text evidence="3">The sequence shown here is derived from an EMBL/GenBank/DDBJ whole genome shotgun (WGS) entry which is preliminary data.</text>
</comment>
<evidence type="ECO:0000256" key="1">
    <source>
        <dbReference type="SAM" id="SignalP"/>
    </source>
</evidence>
<dbReference type="EMBL" id="BAAAZO010000008">
    <property type="protein sequence ID" value="GAA3622013.1"/>
    <property type="molecule type" value="Genomic_DNA"/>
</dbReference>
<accession>A0ABP6ZXP4</accession>
<keyword evidence="1" id="KW-0732">Signal</keyword>
<proteinExistence type="predicted"/>
<dbReference type="Pfam" id="PF05901">
    <property type="entry name" value="Excalibur"/>
    <property type="match status" value="1"/>
</dbReference>
<dbReference type="SMART" id="SM00894">
    <property type="entry name" value="Excalibur"/>
    <property type="match status" value="1"/>
</dbReference>
<gene>
    <name evidence="3" type="ORF">GCM10022223_43710</name>
</gene>
<feature type="signal peptide" evidence="1">
    <location>
        <begin position="1"/>
        <end position="27"/>
    </location>
</feature>
<keyword evidence="4" id="KW-1185">Reference proteome</keyword>
<evidence type="ECO:0000313" key="4">
    <source>
        <dbReference type="Proteomes" id="UP001501074"/>
    </source>
</evidence>
<evidence type="ECO:0000313" key="3">
    <source>
        <dbReference type="EMBL" id="GAA3622013.1"/>
    </source>
</evidence>
<dbReference type="RefSeq" id="WP_231486844.1">
    <property type="nucleotide sequence ID" value="NZ_BAAAZO010000008.1"/>
</dbReference>
<evidence type="ECO:0000259" key="2">
    <source>
        <dbReference type="SMART" id="SM00894"/>
    </source>
</evidence>
<dbReference type="InterPro" id="IPR008613">
    <property type="entry name" value="Excalibur_Ca-bd_domain"/>
</dbReference>
<name>A0ABP6ZXP4_9ACTN</name>
<feature type="chain" id="PRO_5045357692" description="Excalibur calcium-binding domain-containing protein" evidence="1">
    <location>
        <begin position="28"/>
        <end position="111"/>
    </location>
</feature>
<dbReference type="Proteomes" id="UP001501074">
    <property type="component" value="Unassembled WGS sequence"/>
</dbReference>
<reference evidence="4" key="1">
    <citation type="journal article" date="2019" name="Int. J. Syst. Evol. Microbiol.">
        <title>The Global Catalogue of Microorganisms (GCM) 10K type strain sequencing project: providing services to taxonomists for standard genome sequencing and annotation.</title>
        <authorList>
            <consortium name="The Broad Institute Genomics Platform"/>
            <consortium name="The Broad Institute Genome Sequencing Center for Infectious Disease"/>
            <person name="Wu L."/>
            <person name="Ma J."/>
        </authorList>
    </citation>
    <scope>NUCLEOTIDE SEQUENCE [LARGE SCALE GENOMIC DNA]</scope>
    <source>
        <strain evidence="4">JCM 16902</strain>
    </source>
</reference>
<organism evidence="3 4">
    <name type="scientific">Kineosporia mesophila</name>
    <dbReference type="NCBI Taxonomy" id="566012"/>
    <lineage>
        <taxon>Bacteria</taxon>
        <taxon>Bacillati</taxon>
        <taxon>Actinomycetota</taxon>
        <taxon>Actinomycetes</taxon>
        <taxon>Kineosporiales</taxon>
        <taxon>Kineosporiaceae</taxon>
        <taxon>Kineosporia</taxon>
    </lineage>
</organism>
<protein>
    <recommendedName>
        <fullName evidence="2">Excalibur calcium-binding domain-containing protein</fullName>
    </recommendedName>
</protein>
<feature type="domain" description="Excalibur calcium-binding" evidence="2">
    <location>
        <begin position="50"/>
        <end position="109"/>
    </location>
</feature>